<accession>A0A085JPZ8</accession>
<sequence length="196" mass="21161">MIFGANLARYRAYLTLLTLLPLFVFAAPVHPVSLKTPVPGSLQALNAGDKSLTHQQVLPPSEQSLTPNAPDIRLSPPPGRVSHMIFSQDPFAISPRRAVRSFNGERTLNADRSGWIHNDILRAMPVAAQQRYLSVDYGEMGNNGTQYLAGNPLAGGAIGIHGSAFKKGDDLFSAVPFYGPEGFETNPMSLSADFNL</sequence>
<evidence type="ECO:0000259" key="1">
    <source>
        <dbReference type="Pfam" id="PF03865"/>
    </source>
</evidence>
<protein>
    <submittedName>
        <fullName evidence="2">Channel-forming transporter/TpsB family cytolysins activator</fullName>
    </submittedName>
</protein>
<dbReference type="InterPro" id="IPR005565">
    <property type="entry name" value="Hemolysn_activator_HlyB_C"/>
</dbReference>
<comment type="caution">
    <text evidence="2">The sequence shown here is derived from an EMBL/GenBank/DDBJ whole genome shotgun (WGS) entry which is preliminary data.</text>
</comment>
<dbReference type="RefSeq" id="WP_025903939.1">
    <property type="nucleotide sequence ID" value="NZ_ATMJ01000006.1"/>
</dbReference>
<dbReference type="eggNOG" id="COG2831">
    <property type="taxonomic scope" value="Bacteria"/>
</dbReference>
<dbReference type="Proteomes" id="UP000028602">
    <property type="component" value="Unassembled WGS sequence"/>
</dbReference>
<keyword evidence="3" id="KW-1185">Reference proteome</keyword>
<proteinExistence type="predicted"/>
<evidence type="ECO:0000313" key="2">
    <source>
        <dbReference type="EMBL" id="KFD22544.1"/>
    </source>
</evidence>
<evidence type="ECO:0000313" key="3">
    <source>
        <dbReference type="Proteomes" id="UP000028602"/>
    </source>
</evidence>
<dbReference type="Gene3D" id="2.40.160.50">
    <property type="entry name" value="membrane protein fhac: a member of the omp85/tpsb transporter family"/>
    <property type="match status" value="1"/>
</dbReference>
<dbReference type="SMR" id="A0A085JPZ8"/>
<dbReference type="EMBL" id="JMPR01000004">
    <property type="protein sequence ID" value="KFD22544.1"/>
    <property type="molecule type" value="Genomic_DNA"/>
</dbReference>
<organism evidence="2 3">
    <name type="scientific">Tatumella ptyseos ATCC 33301</name>
    <dbReference type="NCBI Taxonomy" id="1005995"/>
    <lineage>
        <taxon>Bacteria</taxon>
        <taxon>Pseudomonadati</taxon>
        <taxon>Pseudomonadota</taxon>
        <taxon>Gammaproteobacteria</taxon>
        <taxon>Enterobacterales</taxon>
        <taxon>Erwiniaceae</taxon>
        <taxon>Tatumella</taxon>
    </lineage>
</organism>
<reference evidence="2 3" key="1">
    <citation type="submission" date="2014-05" db="EMBL/GenBank/DDBJ databases">
        <title>ATOL: Assembling a taxonomically balanced genome-scale reconstruction of the evolutionary history of the Enterobacteriaceae.</title>
        <authorList>
            <person name="Plunkett G.III."/>
            <person name="Neeno-Eckwall E.C."/>
            <person name="Glasner J.D."/>
            <person name="Perna N.T."/>
        </authorList>
    </citation>
    <scope>NUCLEOTIDE SEQUENCE [LARGE SCALE GENOMIC DNA]</scope>
    <source>
        <strain evidence="2 3">ATCC 33301</strain>
    </source>
</reference>
<name>A0A085JPZ8_9GAMM</name>
<feature type="domain" description="Haemolysin activator HlyB C-terminal" evidence="1">
    <location>
        <begin position="85"/>
        <end position="161"/>
    </location>
</feature>
<dbReference type="Pfam" id="PF03865">
    <property type="entry name" value="ShlB"/>
    <property type="match status" value="1"/>
</dbReference>
<dbReference type="OrthoDB" id="290122at2"/>
<gene>
    <name evidence="2" type="ORF">GTPT_0117</name>
</gene>
<dbReference type="AlphaFoldDB" id="A0A085JPZ8"/>